<feature type="transmembrane region" description="Helical" evidence="1">
    <location>
        <begin position="100"/>
        <end position="120"/>
    </location>
</feature>
<reference evidence="2 3" key="1">
    <citation type="submission" date="2015-04" db="EMBL/GenBank/DDBJ databases">
        <title>Taxonomic description and genome sequence of Bacillus campisalis sp. nov., a novel member of the genus Bacillus isolated from solar saltern.</title>
        <authorList>
            <person name="Mathan Kumar R."/>
            <person name="Kaur G."/>
            <person name="Kumar A."/>
            <person name="Singh N.K."/>
            <person name="Kaur N."/>
            <person name="Kumar N."/>
            <person name="Mayilraj S."/>
        </authorList>
    </citation>
    <scope>NUCLEOTIDE SEQUENCE [LARGE SCALE GENOMIC DNA]</scope>
    <source>
        <strain evidence="2 3">SA2-6</strain>
    </source>
</reference>
<feature type="transmembrane region" description="Helical" evidence="1">
    <location>
        <begin position="289"/>
        <end position="311"/>
    </location>
</feature>
<keyword evidence="3" id="KW-1185">Reference proteome</keyword>
<feature type="transmembrane region" description="Helical" evidence="1">
    <location>
        <begin position="352"/>
        <end position="373"/>
    </location>
</feature>
<proteinExistence type="predicted"/>
<feature type="transmembrane region" description="Helical" evidence="1">
    <location>
        <begin position="158"/>
        <end position="184"/>
    </location>
</feature>
<feature type="transmembrane region" description="Helical" evidence="1">
    <location>
        <begin position="317"/>
        <end position="340"/>
    </location>
</feature>
<comment type="caution">
    <text evidence="2">The sequence shown here is derived from an EMBL/GenBank/DDBJ whole genome shotgun (WGS) entry which is preliminary data.</text>
</comment>
<dbReference type="Proteomes" id="UP000034166">
    <property type="component" value="Unassembled WGS sequence"/>
</dbReference>
<gene>
    <name evidence="2" type="ORF">WQ57_01355</name>
</gene>
<evidence type="ECO:0000313" key="3">
    <source>
        <dbReference type="Proteomes" id="UP000034166"/>
    </source>
</evidence>
<dbReference type="Pfam" id="PF03616">
    <property type="entry name" value="Glt_symporter"/>
    <property type="match status" value="1"/>
</dbReference>
<evidence type="ECO:0000256" key="1">
    <source>
        <dbReference type="SAM" id="Phobius"/>
    </source>
</evidence>
<keyword evidence="1" id="KW-0472">Membrane</keyword>
<dbReference type="GO" id="GO:0015501">
    <property type="term" value="F:glutamate:sodium symporter activity"/>
    <property type="evidence" value="ECO:0007669"/>
    <property type="project" value="InterPro"/>
</dbReference>
<protein>
    <recommendedName>
        <fullName evidence="4">Sodium:glutamate symporter</fullName>
    </recommendedName>
</protein>
<feature type="transmembrane region" description="Helical" evidence="1">
    <location>
        <begin position="34"/>
        <end position="56"/>
    </location>
</feature>
<sequence>MTLANVYSDLIIFGLFLAAGFVIREFVKPLQRFFIPSCIIGGALALIMGQQVLGFVEIPATFGEYASILMRIIMATVVLGVVVTINRVKSYLDYTFANVFLYGAQMVVGILLAELLASIWTGMPYGWGILGVFAYFGSHGNVAAAGTVLEDLGSHGTIAIGMVLATAGVIVSMTAGMVVVNYGVRKGWATFVKEPQKQPEWFYKGPMPVEKRESIGEVTTTSISINPLALHLALIAVAYALGDGIFRVLVIWAPVLKVMNPMLYGMIGGLIIWPIITRFKKDSYFDRKIFNQICGFALDMLILTAIATLPLDIISKYGIPIIIYIVIMSVLTIFFCIWFFRKTQTEQWFEKCVMVIGTCTGSTPNGFALVRAIDPKSESVVPDCHGVYNALFWWNNLLTPILPAFIFVSFWGTVGIGMAFVLTAAVLAYLVFIRGKNNGGPNLKTGL</sequence>
<accession>A0A0M2T0K1</accession>
<name>A0A0M2T0K1_9BACI</name>
<evidence type="ECO:0000313" key="2">
    <source>
        <dbReference type="EMBL" id="KKK39948.1"/>
    </source>
</evidence>
<dbReference type="PATRIC" id="fig|1408103.3.peg.296"/>
<feature type="transmembrane region" description="Helical" evidence="1">
    <location>
        <begin position="401"/>
        <end position="432"/>
    </location>
</feature>
<feature type="transmembrane region" description="Helical" evidence="1">
    <location>
        <begin position="68"/>
        <end position="88"/>
    </location>
</feature>
<dbReference type="PANTHER" id="PTHR36178">
    <property type="entry name" value="SLR0625 PROTEIN"/>
    <property type="match status" value="1"/>
</dbReference>
<keyword evidence="1" id="KW-1133">Transmembrane helix</keyword>
<dbReference type="GO" id="GO:0016020">
    <property type="term" value="C:membrane"/>
    <property type="evidence" value="ECO:0007669"/>
    <property type="project" value="InterPro"/>
</dbReference>
<feature type="transmembrane region" description="Helical" evidence="1">
    <location>
        <begin position="6"/>
        <end position="27"/>
    </location>
</feature>
<dbReference type="OrthoDB" id="9801557at2"/>
<dbReference type="AlphaFoldDB" id="A0A0M2T0K1"/>
<keyword evidence="1" id="KW-0812">Transmembrane</keyword>
<evidence type="ECO:0008006" key="4">
    <source>
        <dbReference type="Google" id="ProtNLM"/>
    </source>
</evidence>
<dbReference type="InterPro" id="IPR004445">
    <property type="entry name" value="GltS"/>
</dbReference>
<dbReference type="EMBL" id="LAYY01000001">
    <property type="protein sequence ID" value="KKK39948.1"/>
    <property type="molecule type" value="Genomic_DNA"/>
</dbReference>
<feature type="transmembrane region" description="Helical" evidence="1">
    <location>
        <begin position="258"/>
        <end position="277"/>
    </location>
</feature>
<dbReference type="GO" id="GO:0015813">
    <property type="term" value="P:L-glutamate transmembrane transport"/>
    <property type="evidence" value="ECO:0007669"/>
    <property type="project" value="InterPro"/>
</dbReference>
<dbReference type="RefSeq" id="WP_046521889.1">
    <property type="nucleotide sequence ID" value="NZ_LAYY01000001.1"/>
</dbReference>
<organism evidence="2 3">
    <name type="scientific">Mesobacillus campisalis</name>
    <dbReference type="NCBI Taxonomy" id="1408103"/>
    <lineage>
        <taxon>Bacteria</taxon>
        <taxon>Bacillati</taxon>
        <taxon>Bacillota</taxon>
        <taxon>Bacilli</taxon>
        <taxon>Bacillales</taxon>
        <taxon>Bacillaceae</taxon>
        <taxon>Mesobacillus</taxon>
    </lineage>
</organism>
<dbReference type="PANTHER" id="PTHR36178:SF1">
    <property type="entry name" value="SODIUM_GLUTAMATE SYMPORTER"/>
    <property type="match status" value="1"/>
</dbReference>
<feature type="transmembrane region" description="Helical" evidence="1">
    <location>
        <begin position="228"/>
        <end position="252"/>
    </location>
</feature>